<evidence type="ECO:0000313" key="1">
    <source>
        <dbReference type="EMBL" id="GLD58914.1"/>
    </source>
</evidence>
<organism evidence="1 2">
    <name type="scientific">Lates japonicus</name>
    <name type="common">Japanese lates</name>
    <dbReference type="NCBI Taxonomy" id="270547"/>
    <lineage>
        <taxon>Eukaryota</taxon>
        <taxon>Metazoa</taxon>
        <taxon>Chordata</taxon>
        <taxon>Craniata</taxon>
        <taxon>Vertebrata</taxon>
        <taxon>Euteleostomi</taxon>
        <taxon>Actinopterygii</taxon>
        <taxon>Neopterygii</taxon>
        <taxon>Teleostei</taxon>
        <taxon>Neoteleostei</taxon>
        <taxon>Acanthomorphata</taxon>
        <taxon>Carangaria</taxon>
        <taxon>Carangaria incertae sedis</taxon>
        <taxon>Centropomidae</taxon>
        <taxon>Lates</taxon>
    </lineage>
</organism>
<protein>
    <submittedName>
        <fullName evidence="1">Dedicator of cytokinesis protein 7-like isoform X1</fullName>
    </submittedName>
</protein>
<proteinExistence type="predicted"/>
<gene>
    <name evidence="1" type="ORF">AKAME5_002887300</name>
</gene>
<sequence>MLEDCHYLPIGCVTFQNISSNVLEESAVSMMSCLQRRRICVEVASESGGRDFKKLATVHGKQDAFNKVYNKFYSEVWDEVVKEIIKDSTQCTNKLDPNKDYSSPMEVCIEDMQKKLRSLLAIKPDPHGLQMLQMVLHRAVWAHHCQPGVRMP</sequence>
<name>A0AAD3MSG7_LATJO</name>
<keyword evidence="2" id="KW-1185">Reference proteome</keyword>
<comment type="caution">
    <text evidence="1">The sequence shown here is derived from an EMBL/GenBank/DDBJ whole genome shotgun (WGS) entry which is preliminary data.</text>
</comment>
<dbReference type="AlphaFoldDB" id="A0AAD3MSG7"/>
<reference evidence="1" key="1">
    <citation type="submission" date="2022-08" db="EMBL/GenBank/DDBJ databases">
        <title>Genome sequencing of akame (Lates japonicus).</title>
        <authorList>
            <person name="Hashiguchi Y."/>
            <person name="Takahashi H."/>
        </authorList>
    </citation>
    <scope>NUCLEOTIDE SEQUENCE</scope>
    <source>
        <strain evidence="1">Kochi</strain>
    </source>
</reference>
<accession>A0AAD3MSG7</accession>
<dbReference type="EMBL" id="BRZM01004686">
    <property type="protein sequence ID" value="GLD58914.1"/>
    <property type="molecule type" value="Genomic_DNA"/>
</dbReference>
<dbReference type="Proteomes" id="UP001279410">
    <property type="component" value="Unassembled WGS sequence"/>
</dbReference>
<evidence type="ECO:0000313" key="2">
    <source>
        <dbReference type="Proteomes" id="UP001279410"/>
    </source>
</evidence>